<gene>
    <name evidence="2" type="ORF">U14_02477</name>
</gene>
<evidence type="ECO:0000256" key="1">
    <source>
        <dbReference type="SAM" id="MobiDB-lite"/>
    </source>
</evidence>
<protein>
    <submittedName>
        <fullName evidence="2">Uncharacterized protein</fullName>
    </submittedName>
</protein>
<organism evidence="2">
    <name type="scientific">Candidatus Moduliflexus flocculans</name>
    <dbReference type="NCBI Taxonomy" id="1499966"/>
    <lineage>
        <taxon>Bacteria</taxon>
        <taxon>Candidatus Moduliflexota</taxon>
        <taxon>Candidatus Moduliflexia</taxon>
        <taxon>Candidatus Moduliflexales</taxon>
        <taxon>Candidatus Moduliflexaceae</taxon>
    </lineage>
</organism>
<feature type="compositionally biased region" description="Polar residues" evidence="1">
    <location>
        <begin position="27"/>
        <end position="38"/>
    </location>
</feature>
<sequence>MLRSRFETNDRTLPSGEGPSWEGQGVGSSVSDCSCQEPTPNPSPEGSVRSFVSNRLRNMSNYLAFRSAKACFGRPNERDRIFFGATSSRCQSKR</sequence>
<accession>A0A081BLG8</accession>
<name>A0A081BLG8_9BACT</name>
<proteinExistence type="predicted"/>
<feature type="region of interest" description="Disordered" evidence="1">
    <location>
        <begin position="1"/>
        <end position="49"/>
    </location>
</feature>
<feature type="compositionally biased region" description="Basic and acidic residues" evidence="1">
    <location>
        <begin position="1"/>
        <end position="10"/>
    </location>
</feature>
<keyword evidence="3" id="KW-1185">Reference proteome</keyword>
<dbReference type="Proteomes" id="UP000030700">
    <property type="component" value="Unassembled WGS sequence"/>
</dbReference>
<reference evidence="2" key="1">
    <citation type="journal article" date="2015" name="PeerJ">
        <title>First genomic representation of candidate bacterial phylum KSB3 points to enhanced environmental sensing as a trigger of wastewater bulking.</title>
        <authorList>
            <person name="Sekiguchi Y."/>
            <person name="Ohashi A."/>
            <person name="Parks D.H."/>
            <person name="Yamauchi T."/>
            <person name="Tyson G.W."/>
            <person name="Hugenholtz P."/>
        </authorList>
    </citation>
    <scope>NUCLEOTIDE SEQUENCE [LARGE SCALE GENOMIC DNA]</scope>
</reference>
<dbReference type="EMBL" id="DF820457">
    <property type="protein sequence ID" value="GAK51234.1"/>
    <property type="molecule type" value="Genomic_DNA"/>
</dbReference>
<dbReference type="HOGENOM" id="CLU_2380361_0_0_0"/>
<evidence type="ECO:0000313" key="2">
    <source>
        <dbReference type="EMBL" id="GAK51234.1"/>
    </source>
</evidence>
<evidence type="ECO:0000313" key="3">
    <source>
        <dbReference type="Proteomes" id="UP000030700"/>
    </source>
</evidence>
<dbReference type="AlphaFoldDB" id="A0A081BLG8"/>